<name>A0ACC2NAB7_9HYME</name>
<keyword evidence="2" id="KW-1185">Reference proteome</keyword>
<accession>A0ACC2NAB7</accession>
<evidence type="ECO:0000313" key="2">
    <source>
        <dbReference type="Proteomes" id="UP001239111"/>
    </source>
</evidence>
<reference evidence="1" key="1">
    <citation type="submission" date="2023-04" db="EMBL/GenBank/DDBJ databases">
        <title>A chromosome-level genome assembly of the parasitoid wasp Eretmocerus hayati.</title>
        <authorList>
            <person name="Zhong Y."/>
            <person name="Liu S."/>
            <person name="Liu Y."/>
        </authorList>
    </citation>
    <scope>NUCLEOTIDE SEQUENCE</scope>
    <source>
        <strain evidence="1">ZJU_SS_LIU_2023</strain>
    </source>
</reference>
<sequence>MPDQSHIVKSVIVVPERNTLNCELEHCEKLTSGPLLALRESASLKSTDFDKIANDKGLVALDIAIDILATPSESHQLTDNSCSSSHKSSLLTSEPDPQSSALPSQISQPDPVSDSQQINQISIAPVHSPDLASCKPKKKLNLVEYNARQKTATKKNWTKADCIREYANRESLKEARDLVIPKETLFSPIYRPKPSVREDSSPLPPQIPVCVHNNELAPENLEFEAVDAYPQISQEFNPAWGLGLNSPPKDSCATAPKDPTPLISPPPQFQDSFVTLDKNPQDEETNSISGSLPTIDTDPDYNHFPLFKKNQELFDRLARSPTPPQDSGNCTQLPTSSRTPKAPQISEICTQLSSHPHHPSPPSHGPEHTSSSSLPLVNCISLPSPSHQSSNSESSNSNSSTTSSSSDSSSSSTDSPSSESSNSDSLTTSSSSDSTDSPSSESSNSDSSSTSSSSDSDSSSDSSNDSPPSNPPSSSASSDSSSNSSSSTPSQPTPTKLEPQDTSSSKRLSSDFDWSKWDRCFPKE</sequence>
<proteinExistence type="predicted"/>
<gene>
    <name evidence="1" type="ORF">QAD02_009756</name>
</gene>
<comment type="caution">
    <text evidence="1">The sequence shown here is derived from an EMBL/GenBank/DDBJ whole genome shotgun (WGS) entry which is preliminary data.</text>
</comment>
<protein>
    <submittedName>
        <fullName evidence="1">Uncharacterized protein</fullName>
    </submittedName>
</protein>
<organism evidence="1 2">
    <name type="scientific">Eretmocerus hayati</name>
    <dbReference type="NCBI Taxonomy" id="131215"/>
    <lineage>
        <taxon>Eukaryota</taxon>
        <taxon>Metazoa</taxon>
        <taxon>Ecdysozoa</taxon>
        <taxon>Arthropoda</taxon>
        <taxon>Hexapoda</taxon>
        <taxon>Insecta</taxon>
        <taxon>Pterygota</taxon>
        <taxon>Neoptera</taxon>
        <taxon>Endopterygota</taxon>
        <taxon>Hymenoptera</taxon>
        <taxon>Apocrita</taxon>
        <taxon>Proctotrupomorpha</taxon>
        <taxon>Chalcidoidea</taxon>
        <taxon>Aphelinidae</taxon>
        <taxon>Aphelininae</taxon>
        <taxon>Eretmocerus</taxon>
    </lineage>
</organism>
<dbReference type="EMBL" id="CM056744">
    <property type="protein sequence ID" value="KAJ8668093.1"/>
    <property type="molecule type" value="Genomic_DNA"/>
</dbReference>
<dbReference type="Proteomes" id="UP001239111">
    <property type="component" value="Chromosome 4"/>
</dbReference>
<evidence type="ECO:0000313" key="1">
    <source>
        <dbReference type="EMBL" id="KAJ8668093.1"/>
    </source>
</evidence>